<evidence type="ECO:0000256" key="1">
    <source>
        <dbReference type="ARBA" id="ARBA00004569"/>
    </source>
</evidence>
<dbReference type="PROSITE" id="PS51808">
    <property type="entry name" value="CHCH"/>
    <property type="match status" value="1"/>
</dbReference>
<gene>
    <name evidence="6" type="ORF">PAXRUDRAFT_159819</name>
</gene>
<dbReference type="AlphaFoldDB" id="A0A0D0D8H8"/>
<reference evidence="6 7" key="1">
    <citation type="submission" date="2014-04" db="EMBL/GenBank/DDBJ databases">
        <authorList>
            <consortium name="DOE Joint Genome Institute"/>
            <person name="Kuo A."/>
            <person name="Kohler A."/>
            <person name="Jargeat P."/>
            <person name="Nagy L.G."/>
            <person name="Floudas D."/>
            <person name="Copeland A."/>
            <person name="Barry K.W."/>
            <person name="Cichocki N."/>
            <person name="Veneault-Fourrey C."/>
            <person name="LaButti K."/>
            <person name="Lindquist E.A."/>
            <person name="Lipzen A."/>
            <person name="Lundell T."/>
            <person name="Morin E."/>
            <person name="Murat C."/>
            <person name="Sun H."/>
            <person name="Tunlid A."/>
            <person name="Henrissat B."/>
            <person name="Grigoriev I.V."/>
            <person name="Hibbett D.S."/>
            <person name="Martin F."/>
            <person name="Nordberg H.P."/>
            <person name="Cantor M.N."/>
            <person name="Hua S.X."/>
        </authorList>
    </citation>
    <scope>NUCLEOTIDE SEQUENCE [LARGE SCALE GENOMIC DNA]</scope>
    <source>
        <strain evidence="6 7">Ve08.2h10</strain>
    </source>
</reference>
<evidence type="ECO:0000313" key="6">
    <source>
        <dbReference type="EMBL" id="KIK80006.1"/>
    </source>
</evidence>
<comment type="similarity">
    <text evidence="2">Belongs to the CMC4 family.</text>
</comment>
<dbReference type="HOGENOM" id="CLU_177210_2_0_1"/>
<keyword evidence="5" id="KW-1015">Disulfide bond</keyword>
<dbReference type="SUPFAM" id="SSF47072">
    <property type="entry name" value="Cysteine alpha-hairpin motif"/>
    <property type="match status" value="1"/>
</dbReference>
<dbReference type="STRING" id="930991.A0A0D0D8H8"/>
<dbReference type="OrthoDB" id="13601at2759"/>
<organism evidence="6 7">
    <name type="scientific">Paxillus rubicundulus Ve08.2h10</name>
    <dbReference type="NCBI Taxonomy" id="930991"/>
    <lineage>
        <taxon>Eukaryota</taxon>
        <taxon>Fungi</taxon>
        <taxon>Dikarya</taxon>
        <taxon>Basidiomycota</taxon>
        <taxon>Agaricomycotina</taxon>
        <taxon>Agaricomycetes</taxon>
        <taxon>Agaricomycetidae</taxon>
        <taxon>Boletales</taxon>
        <taxon>Paxilineae</taxon>
        <taxon>Paxillaceae</taxon>
        <taxon>Paxillus</taxon>
    </lineage>
</organism>
<evidence type="ECO:0000256" key="2">
    <source>
        <dbReference type="ARBA" id="ARBA00009858"/>
    </source>
</evidence>
<reference evidence="7" key="2">
    <citation type="submission" date="2015-01" db="EMBL/GenBank/DDBJ databases">
        <title>Evolutionary Origins and Diversification of the Mycorrhizal Mutualists.</title>
        <authorList>
            <consortium name="DOE Joint Genome Institute"/>
            <consortium name="Mycorrhizal Genomics Consortium"/>
            <person name="Kohler A."/>
            <person name="Kuo A."/>
            <person name="Nagy L.G."/>
            <person name="Floudas D."/>
            <person name="Copeland A."/>
            <person name="Barry K.W."/>
            <person name="Cichocki N."/>
            <person name="Veneault-Fourrey C."/>
            <person name="LaButti K."/>
            <person name="Lindquist E.A."/>
            <person name="Lipzen A."/>
            <person name="Lundell T."/>
            <person name="Morin E."/>
            <person name="Murat C."/>
            <person name="Riley R."/>
            <person name="Ohm R."/>
            <person name="Sun H."/>
            <person name="Tunlid A."/>
            <person name="Henrissat B."/>
            <person name="Grigoriev I.V."/>
            <person name="Hibbett D.S."/>
            <person name="Martin F."/>
        </authorList>
    </citation>
    <scope>NUCLEOTIDE SEQUENCE [LARGE SCALE GENOMIC DNA]</scope>
    <source>
        <strain evidence="7">Ve08.2h10</strain>
    </source>
</reference>
<keyword evidence="7" id="KW-1185">Reference proteome</keyword>
<dbReference type="PANTHER" id="PTHR15590">
    <property type="entry name" value="CX9C MOTIF-CONTAINING PROTEIN 4"/>
    <property type="match status" value="1"/>
</dbReference>
<dbReference type="InParanoid" id="A0A0D0D8H8"/>
<evidence type="ECO:0000256" key="3">
    <source>
        <dbReference type="ARBA" id="ARBA00019406"/>
    </source>
</evidence>
<evidence type="ECO:0000256" key="5">
    <source>
        <dbReference type="ARBA" id="ARBA00023157"/>
    </source>
</evidence>
<sequence length="65" mass="7394">ACALQACLTRNTYKPEKCDEYLRRLYVCCSQMYRREGGSAKVAACPTLGVVERWLQRHPSQGAKK</sequence>
<protein>
    <recommendedName>
        <fullName evidence="3">Cx9C motif-containing protein 4, mitochondrial</fullName>
    </recommendedName>
</protein>
<keyword evidence="4" id="KW-0496">Mitochondrion</keyword>
<dbReference type="InterPro" id="IPR009069">
    <property type="entry name" value="Cys_alpha_HP_mot_SF"/>
</dbReference>
<evidence type="ECO:0000256" key="4">
    <source>
        <dbReference type="ARBA" id="ARBA00023128"/>
    </source>
</evidence>
<accession>A0A0D0D8H8</accession>
<dbReference type="Pfam" id="PF08991">
    <property type="entry name" value="CMC4"/>
    <property type="match status" value="1"/>
</dbReference>
<evidence type="ECO:0000313" key="7">
    <source>
        <dbReference type="Proteomes" id="UP000054538"/>
    </source>
</evidence>
<proteinExistence type="inferred from homology"/>
<dbReference type="InterPro" id="IPR027179">
    <property type="entry name" value="CMC4"/>
</dbReference>
<comment type="subcellular location">
    <subcellularLocation>
        <location evidence="1">Mitochondrion intermembrane space</location>
    </subcellularLocation>
</comment>
<dbReference type="Proteomes" id="UP000054538">
    <property type="component" value="Unassembled WGS sequence"/>
</dbReference>
<dbReference type="GO" id="GO:0005758">
    <property type="term" value="C:mitochondrial intermembrane space"/>
    <property type="evidence" value="ECO:0007669"/>
    <property type="project" value="UniProtKB-SubCell"/>
</dbReference>
<dbReference type="PANTHER" id="PTHR15590:SF0">
    <property type="entry name" value="CX9C MOTIF-CONTAINING PROTEIN 4"/>
    <property type="match status" value="1"/>
</dbReference>
<name>A0A0D0D8H8_9AGAM</name>
<feature type="non-terminal residue" evidence="6">
    <location>
        <position position="1"/>
    </location>
</feature>
<dbReference type="Gene3D" id="1.10.287.1130">
    <property type="entry name" value="CytochromE C oxidase copper chaperone"/>
    <property type="match status" value="1"/>
</dbReference>
<dbReference type="EMBL" id="KN826126">
    <property type="protein sequence ID" value="KIK80006.1"/>
    <property type="molecule type" value="Genomic_DNA"/>
</dbReference>